<feature type="chain" id="PRO_5046047186" evidence="1">
    <location>
        <begin position="25"/>
        <end position="579"/>
    </location>
</feature>
<feature type="signal peptide" evidence="1">
    <location>
        <begin position="1"/>
        <end position="24"/>
    </location>
</feature>
<protein>
    <submittedName>
        <fullName evidence="5">Minor capsid protein</fullName>
    </submittedName>
</protein>
<evidence type="ECO:0000313" key="6">
    <source>
        <dbReference type="Proteomes" id="UP001597211"/>
    </source>
</evidence>
<dbReference type="Pfam" id="PF26615">
    <property type="entry name" value="DUF8195"/>
    <property type="match status" value="1"/>
</dbReference>
<accession>A0ABW3S878</accession>
<dbReference type="Pfam" id="PF26613">
    <property type="entry name" value="DUF8193"/>
    <property type="match status" value="1"/>
</dbReference>
<keyword evidence="1" id="KW-0732">Signal</keyword>
<evidence type="ECO:0000259" key="2">
    <source>
        <dbReference type="Pfam" id="PF26613"/>
    </source>
</evidence>
<sequence>MKRCVMSIIFLISFLLVLPPFSLASGEGDGNIDHGGGGMGNGSNQNFWNTHDEGVRVTIVRDSDKTPIATPVDFTNRTPPSNILHFGKISKSQYANGTRLSPNTGVYNYVHPQKELPYIIKSNRGQTSIEEIKSYFTDELVIRYIAQASRVDYDTLINGNYKLLLEPIAYITFQGTKMAMTAHEAALYDQVLSGGLRSKMVSLTHQNLPLSMFLETADLGFPAWNGSTSNRVSNDQILSSLGLGIVRFKDAPTTPPPSQTSVEYRTNTDVITSVRLSTSAQITPDTSASVTFSIMGSSLTVTNIVIPEGESQLVWVKWRTPSTPQTVSIQVSSSDGSLSENLIKAAIVDLDQNPPPDPKATDRNSAYRLPTVPAYSGKTSASWGVWSATWHEYLVWIPDWEWVENSKGKGRWRDRGYWEDQGWWDYHRTSYTASLSANQTIAPDSKSPTRSTSQLKSGYGIEINSTTSLSSNAPSSHITGAQHAISYFPEFTYQKYWRLHDVKVPGYSASFWLKPNEYSTYESPVHFTPIWFPDGPYTPITRILDAWTPAGMLTLQLQSTITISGNLFSDWHIAPQNTK</sequence>
<dbReference type="InterPro" id="IPR058507">
    <property type="entry name" value="DUF8194"/>
</dbReference>
<gene>
    <name evidence="5" type="ORF">ACFQ2Z_05895</name>
</gene>
<feature type="domain" description="DUF8195" evidence="4">
    <location>
        <begin position="353"/>
        <end position="571"/>
    </location>
</feature>
<evidence type="ECO:0000259" key="4">
    <source>
        <dbReference type="Pfam" id="PF26615"/>
    </source>
</evidence>
<dbReference type="Proteomes" id="UP001597211">
    <property type="component" value="Unassembled WGS sequence"/>
</dbReference>
<organism evidence="5 6">
    <name type="scientific">Paenibacillus timonensis</name>
    <dbReference type="NCBI Taxonomy" id="225915"/>
    <lineage>
        <taxon>Bacteria</taxon>
        <taxon>Bacillati</taxon>
        <taxon>Bacillota</taxon>
        <taxon>Bacilli</taxon>
        <taxon>Bacillales</taxon>
        <taxon>Paenibacillaceae</taxon>
        <taxon>Paenibacillus</taxon>
    </lineage>
</organism>
<dbReference type="InterPro" id="IPR058508">
    <property type="entry name" value="DUF8195"/>
</dbReference>
<evidence type="ECO:0000313" key="5">
    <source>
        <dbReference type="EMBL" id="MFD1180884.1"/>
    </source>
</evidence>
<reference evidence="6" key="1">
    <citation type="journal article" date="2019" name="Int. J. Syst. Evol. Microbiol.">
        <title>The Global Catalogue of Microorganisms (GCM) 10K type strain sequencing project: providing services to taxonomists for standard genome sequencing and annotation.</title>
        <authorList>
            <consortium name="The Broad Institute Genomics Platform"/>
            <consortium name="The Broad Institute Genome Sequencing Center for Infectious Disease"/>
            <person name="Wu L."/>
            <person name="Ma J."/>
        </authorList>
    </citation>
    <scope>NUCLEOTIDE SEQUENCE [LARGE SCALE GENOMIC DNA]</scope>
    <source>
        <strain evidence="6">CCUG 48216</strain>
    </source>
</reference>
<name>A0ABW3S878_9BACL</name>
<proteinExistence type="predicted"/>
<dbReference type="InterPro" id="IPR058506">
    <property type="entry name" value="DUF8193"/>
</dbReference>
<comment type="caution">
    <text evidence="5">The sequence shown here is derived from an EMBL/GenBank/DDBJ whole genome shotgun (WGS) entry which is preliminary data.</text>
</comment>
<dbReference type="Pfam" id="PF26614">
    <property type="entry name" value="DUF8194"/>
    <property type="match status" value="1"/>
</dbReference>
<dbReference type="EMBL" id="JBHTKZ010000006">
    <property type="protein sequence ID" value="MFD1180884.1"/>
    <property type="molecule type" value="Genomic_DNA"/>
</dbReference>
<dbReference type="RefSeq" id="WP_240267687.1">
    <property type="nucleotide sequence ID" value="NZ_JAKSXN010000003.1"/>
</dbReference>
<feature type="domain" description="DUF8194" evidence="3">
    <location>
        <begin position="260"/>
        <end position="349"/>
    </location>
</feature>
<keyword evidence="6" id="KW-1185">Reference proteome</keyword>
<feature type="domain" description="DUF8193" evidence="2">
    <location>
        <begin position="27"/>
        <end position="247"/>
    </location>
</feature>
<evidence type="ECO:0000256" key="1">
    <source>
        <dbReference type="SAM" id="SignalP"/>
    </source>
</evidence>
<evidence type="ECO:0000259" key="3">
    <source>
        <dbReference type="Pfam" id="PF26614"/>
    </source>
</evidence>